<name>A0ABX3NCX9_9FLAO</name>
<dbReference type="EMBL" id="MBDS01000001">
    <property type="protein sequence ID" value="OPB94406.1"/>
    <property type="molecule type" value="Genomic_DNA"/>
</dbReference>
<proteinExistence type="predicted"/>
<reference evidence="1 2" key="1">
    <citation type="submission" date="2016-07" db="EMBL/GenBank/DDBJ databases">
        <title>Revisiting the Taxonomy of the Elizabethkingia Genus based on Whole-Genome Sequencing, Optical Mapping, and MALDI-TOF.</title>
        <authorList>
            <person name="Nicholson A.C."/>
        </authorList>
    </citation>
    <scope>NUCLEOTIDE SEQUENCE [LARGE SCALE GENOMIC DNA]</scope>
    <source>
        <strain evidence="1 2">C1558</strain>
    </source>
</reference>
<dbReference type="Proteomes" id="UP000190016">
    <property type="component" value="Unassembled WGS sequence"/>
</dbReference>
<organism evidence="1 2">
    <name type="scientific">Elizabethkingia ursingii</name>
    <dbReference type="NCBI Taxonomy" id="1756150"/>
    <lineage>
        <taxon>Bacteria</taxon>
        <taxon>Pseudomonadati</taxon>
        <taxon>Bacteroidota</taxon>
        <taxon>Flavobacteriia</taxon>
        <taxon>Flavobacteriales</taxon>
        <taxon>Weeksellaceae</taxon>
        <taxon>Elizabethkingia</taxon>
    </lineage>
</organism>
<keyword evidence="2" id="KW-1185">Reference proteome</keyword>
<evidence type="ECO:0000313" key="2">
    <source>
        <dbReference type="Proteomes" id="UP000190016"/>
    </source>
</evidence>
<dbReference type="SUPFAM" id="SSF103642">
    <property type="entry name" value="Sec-C motif"/>
    <property type="match status" value="1"/>
</dbReference>
<dbReference type="RefSeq" id="WP_078777617.1">
    <property type="nucleotide sequence ID" value="NZ_MBDS01000001.1"/>
</dbReference>
<evidence type="ECO:0008006" key="3">
    <source>
        <dbReference type="Google" id="ProtNLM"/>
    </source>
</evidence>
<comment type="caution">
    <text evidence="1">The sequence shown here is derived from an EMBL/GenBank/DDBJ whole genome shotgun (WGS) entry which is preliminary data.</text>
</comment>
<dbReference type="InterPro" id="IPR004027">
    <property type="entry name" value="SEC_C_motif"/>
</dbReference>
<accession>A0ABX3NCX9</accession>
<sequence>MRIGRNDRCPCGSGLKYKKCCINKPKYELPKRDPIKKTEEIPFFTKFDRVELLKTFSALSIIPENHGKYIRLEELIIRTLIQTDTGNDTADKAELEKFFDINFVKEDMEDICINTFTDLITFHGGDYITFPGITENGQEILSNQLGSIFHMPDNNIPDWFKSNTMMVTLFMLGISDLIAKRLGYCRYMKGIADENKIFVPDEQRLQEVKQSIVISNEEMKTFLEREKISPDVVEIFTIDPEKEVGEFSLNPYGNPILYKPILKTDEGFVILSPSTICLALSGFIWRMAIDGACMKEVNDTYHAFTWNNINHGLRKLGFDHIEIPEIKLEDDTKAGFYRFDDDKIAFIRYICDSGENYGDSQTGFGGFATLEGIGEPKKIIEALKNIPSYKHFKIFSISILSGIGGEMMYSIKDDGSDRILAMPIQELNTMAQLTTIDALDMWKFAIARDNIAKSNPMFFSLSVLDLMKVFRENSDSFYLSDDSKGVVPYVEPGYAREWYLEAKLKSDKHSVLRRNGDRYSFVGVELKDSYMPIYYNLYDVSIGNPKFAVGGYSQPIWVMPESMPEQASIGLKSMYLHVSEGIGYWLWQIQDNIKDVVSNLGDMPIEISFEFDKVEKFNEIGRDFQRIENLESFFSIELNAKGFKVIIPSEIIPYLYGDDNEGERILVRQILKGFNEMLFKRGHTPISDEKLEEIMETDVPLGMKKKFYIYDTSDNLLIDPTNLKEYRYIQDYDTGSISDQIVEGLGDMCPPIGEIETADERKDLARSVTNKVLFRLLNEKLEAFNSEELLKRLIGLNESLIKERELLKIHIPTRIACFVSEEQQISELHESLSKMNRTTITVRCLIEHIAAEQKSGKEIASTTDVDELIAIMDQIISWGSIGDMIHFELFDIKMSVLPSGRIGTQKKNMADVFDPYHKSKTTENVQDAVKAFNQVFPKNIVKEEASDIPEKLDKAFIADYGVSFTRICHFSDILSYIGFNQSQDYASLPFEQLKTEINRLAEQQFSDAEFDRVLLYLSLEKRGTVHKIKKDSGFDISDIIPWKFNRMLSLLRKPLIIFGEHGEKGRMVFWGARQVLDSKRYLAEQCQSGRLRVPKENSAIISVLGAFAQDRGDGLVKAIIDSIDPKEVIIDQERFIGPGFEFKHTEDIGDIDVLIIDTSRKVIFSLESKSMSPSRNIMEMVSEVNKLFGSENEKGWVDKHMVRHEWLKNNKEQLTKKYGIDVNDFEVRSFFVTEEDMLTPHLRKMKLPLPFITRYDLDKNGYQKLLNTKLIS</sequence>
<protein>
    <recommendedName>
        <fullName evidence="3">Preprotein translocase subunit SecA</fullName>
    </recommendedName>
</protein>
<gene>
    <name evidence="1" type="ORF">BB021_17510</name>
</gene>
<dbReference type="Pfam" id="PF02810">
    <property type="entry name" value="SEC-C"/>
    <property type="match status" value="1"/>
</dbReference>
<dbReference type="Gene3D" id="3.10.450.50">
    <property type="match status" value="1"/>
</dbReference>
<evidence type="ECO:0000313" key="1">
    <source>
        <dbReference type="EMBL" id="OPB94406.1"/>
    </source>
</evidence>